<dbReference type="PaxDb" id="4097-A0A1S4BX03"/>
<dbReference type="OMA" id="LEDNATW"/>
<protein>
    <recommendedName>
        <fullName evidence="2">Reverse transcriptase Ty1/copia-type domain-containing protein</fullName>
    </recommendedName>
</protein>
<dbReference type="SUPFAM" id="SSF56672">
    <property type="entry name" value="DNA/RNA polymerases"/>
    <property type="match status" value="1"/>
</dbReference>
<dbReference type="PANTHER" id="PTHR11439:SF511">
    <property type="match status" value="1"/>
</dbReference>
<dbReference type="KEGG" id="nta:107812777"/>
<dbReference type="AlphaFoldDB" id="A0A1S4BX03"/>
<dbReference type="CDD" id="cd09272">
    <property type="entry name" value="RNase_HI_RT_Ty1"/>
    <property type="match status" value="1"/>
</dbReference>
<sequence length="281" mass="30984">MVTVRTIISIVAARGRPLSQIDVSNAFLKGDLYEEVYILLPQGFHKQGELQMCKGSLSGAKPVATPIELNKKLTTVEYDTCVGKTGDLELKDNLAYQRLIGRLFYLTITRPDISFAVQTLSQFMQRPEQSYMEAALRIVRYVKGAPDMGLLMEAGPIDHLTAYCDSDWASCLNTRKSMTGFIVKLGLLEDLGVKVSTLVTLFCDNKAAIQIVGNPIFHEQTKHIEIDCHFVGEKIKTGLVTPCHVSSSLQLANLLTKGLTTAQHSFLVSKLGVLDIFHPPA</sequence>
<accession>A0A1S4BX03</accession>
<evidence type="ECO:0000313" key="1">
    <source>
        <dbReference type="RefSeq" id="XP_016493432.1"/>
    </source>
</evidence>
<dbReference type="STRING" id="4097.A0A1S4BX03"/>
<proteinExistence type="predicted"/>
<dbReference type="InterPro" id="IPR043502">
    <property type="entry name" value="DNA/RNA_pol_sf"/>
</dbReference>
<dbReference type="PANTHER" id="PTHR11439">
    <property type="entry name" value="GAG-POL-RELATED RETROTRANSPOSON"/>
    <property type="match status" value="1"/>
</dbReference>
<gene>
    <name evidence="1" type="primary">LOC107812777</name>
</gene>
<name>A0A1S4BX03_TOBAC</name>
<reference evidence="1" key="1">
    <citation type="submission" date="2025-08" db="UniProtKB">
        <authorList>
            <consortium name="RefSeq"/>
        </authorList>
    </citation>
    <scope>IDENTIFICATION</scope>
</reference>
<dbReference type="RefSeq" id="XP_016493432.1">
    <property type="nucleotide sequence ID" value="XM_016637946.1"/>
</dbReference>
<organism evidence="1">
    <name type="scientific">Nicotiana tabacum</name>
    <name type="common">Common tobacco</name>
    <dbReference type="NCBI Taxonomy" id="4097"/>
    <lineage>
        <taxon>Eukaryota</taxon>
        <taxon>Viridiplantae</taxon>
        <taxon>Streptophyta</taxon>
        <taxon>Embryophyta</taxon>
        <taxon>Tracheophyta</taxon>
        <taxon>Spermatophyta</taxon>
        <taxon>Magnoliopsida</taxon>
        <taxon>eudicotyledons</taxon>
        <taxon>Gunneridae</taxon>
        <taxon>Pentapetalae</taxon>
        <taxon>asterids</taxon>
        <taxon>lamiids</taxon>
        <taxon>Solanales</taxon>
        <taxon>Solanaceae</taxon>
        <taxon>Nicotianoideae</taxon>
        <taxon>Nicotianeae</taxon>
        <taxon>Nicotiana</taxon>
    </lineage>
</organism>
<dbReference type="OrthoDB" id="414945at2759"/>
<evidence type="ECO:0008006" key="2">
    <source>
        <dbReference type="Google" id="ProtNLM"/>
    </source>
</evidence>